<comment type="caution">
    <text evidence="1">The sequence shown here is derived from an EMBL/GenBank/DDBJ whole genome shotgun (WGS) entry which is preliminary data.</text>
</comment>
<dbReference type="PANTHER" id="PTHR13318">
    <property type="entry name" value="PARTNER OF PAIRED, ISOFORM B-RELATED"/>
    <property type="match status" value="1"/>
</dbReference>
<reference evidence="1" key="1">
    <citation type="journal article" date="2022" name="bioRxiv">
        <title>Genomics of Preaxostyla Flagellates Illuminates Evolutionary Transitions and the Path Towards Mitochondrial Loss.</title>
        <authorList>
            <person name="Novak L.V.F."/>
            <person name="Treitli S.C."/>
            <person name="Pyrih J."/>
            <person name="Halakuc P."/>
            <person name="Pipaliya S.V."/>
            <person name="Vacek V."/>
            <person name="Brzon O."/>
            <person name="Soukal P."/>
            <person name="Eme L."/>
            <person name="Dacks J.B."/>
            <person name="Karnkowska A."/>
            <person name="Elias M."/>
            <person name="Hampl V."/>
        </authorList>
    </citation>
    <scope>NUCLEOTIDE SEQUENCE</scope>
    <source>
        <strain evidence="1">RCP-MX</strain>
    </source>
</reference>
<accession>A0ABQ8UYW7</accession>
<evidence type="ECO:0000313" key="1">
    <source>
        <dbReference type="EMBL" id="KAJ4462574.1"/>
    </source>
</evidence>
<dbReference type="Gene3D" id="3.80.10.10">
    <property type="entry name" value="Ribonuclease Inhibitor"/>
    <property type="match status" value="2"/>
</dbReference>
<keyword evidence="2" id="KW-1185">Reference proteome</keyword>
<name>A0ABQ8UYW7_9EUKA</name>
<protein>
    <submittedName>
        <fullName evidence="1">Uncharacterized protein</fullName>
    </submittedName>
</protein>
<sequence>MPDLKPPTTDALAALVGPCKNLRKLAFPKGWMDFDGAKQAGWVDEAFGGHTQLAVLDLPSFPATEPDIERILSHLPGLVELTVYPRLHMSTRLLAALARSCPGLQRLRFSVVTDPQPDFAALGPLSGVLNELDIQFGSTCEESLIALVPTLTAVTSLNLPPRCPPAALEPIASHLTSLELGGVLSEEKDLPGPWLCHLEALSLGLATTSLLAPLARLLAANQATLRRLTLSCGAPDAPSLMVALRTLSNLTHLELSMPLARCSLSALLPPDLVDRLERLYLCVRAADDSFLIASSRLKSLRMMVMDTAPCPGLALDCPALVELNLSGIPNCRLTSLRCPRLRSFLGSGKSLAGAALLMPMPALEVVDFGSASSLNDPAWLLAGSPPPRLRELSGVRLTRPDLLASLSTSGSLVLLKELHLDVARFPNPLVLRLPGQLEQLVLHIEGERAAGGESQLPRVDLQVEAPGLLEFFLDIHGNDFKSSVGVWLRNCPRLAHLSFGSSISSVSLQTDDEEGAPQLLDLWAPNGDFDASMLGLLTRHGARLRDIEFKGAAPEVWPQLMMALSGLPRLTSLTINRFWASFPLLLACPQLRTLSVPGLPEETNVVLACPMLERIGGIRDPSRQLVLALPAPNLRL</sequence>
<dbReference type="PANTHER" id="PTHR13318:SF95">
    <property type="entry name" value="F-BOX PROTEIN YLR352W"/>
    <property type="match status" value="1"/>
</dbReference>
<dbReference type="InterPro" id="IPR032675">
    <property type="entry name" value="LRR_dom_sf"/>
</dbReference>
<organism evidence="1 2">
    <name type="scientific">Paratrimastix pyriformis</name>
    <dbReference type="NCBI Taxonomy" id="342808"/>
    <lineage>
        <taxon>Eukaryota</taxon>
        <taxon>Metamonada</taxon>
        <taxon>Preaxostyla</taxon>
        <taxon>Paratrimastigidae</taxon>
        <taxon>Paratrimastix</taxon>
    </lineage>
</organism>
<gene>
    <name evidence="1" type="ORF">PAPYR_552</name>
</gene>
<proteinExistence type="predicted"/>
<evidence type="ECO:0000313" key="2">
    <source>
        <dbReference type="Proteomes" id="UP001141327"/>
    </source>
</evidence>
<dbReference type="EMBL" id="JAPMOS010000002">
    <property type="protein sequence ID" value="KAJ4462574.1"/>
    <property type="molecule type" value="Genomic_DNA"/>
</dbReference>
<dbReference type="SUPFAM" id="SSF52047">
    <property type="entry name" value="RNI-like"/>
    <property type="match status" value="1"/>
</dbReference>
<dbReference type="Proteomes" id="UP001141327">
    <property type="component" value="Unassembled WGS sequence"/>
</dbReference>